<dbReference type="PROSITE" id="PS50026">
    <property type="entry name" value="EGF_3"/>
    <property type="match status" value="1"/>
</dbReference>
<name>D2VC95_NAEGR</name>
<evidence type="ECO:0000313" key="3">
    <source>
        <dbReference type="EMBL" id="EFC45712.1"/>
    </source>
</evidence>
<dbReference type="GO" id="GO:0000712">
    <property type="term" value="P:resolution of meiotic recombination intermediates"/>
    <property type="evidence" value="ECO:0007669"/>
    <property type="project" value="InterPro"/>
</dbReference>
<dbReference type="OrthoDB" id="6122627at2759"/>
<keyword evidence="1" id="KW-0245">EGF-like domain</keyword>
<dbReference type="Gene3D" id="2.120.10.30">
    <property type="entry name" value="TolB, C-terminal domain"/>
    <property type="match status" value="2"/>
</dbReference>
<dbReference type="Proteomes" id="UP000006671">
    <property type="component" value="Unassembled WGS sequence"/>
</dbReference>
<sequence length="2479" mass="282550">MFEHSCKDYHSMHTERIKLRLERICQVKLPCSLQDDKPLKKFPTNIKEYDQILLVEARELMMNDKYSCPCQDPIESVQQLKSYEDMICTDLLEEEEMNEVESILNTDRLPITRSGEAYSDYLDYYDLSESKEQILDCHLLVSEEICQPFYNPSIVFSTLLEKTKFNCKPESKAVENLIDERVLSEWVAMDSLPTDYSNDWLDGLHSNQRVFEKEETFDEIKMIPVCYQFEELLEESDSILIGEEIINESNCSNRYNFEVNIKFLEFSKAYLNEYLSREMSKAGTRSTNNNNNDIFEHDTMEDVCQNTILEIEHRYNLNILDEFYASFQELSKNSISEIANSAKTIQEYWCLNHLEQEIQEERSAIFSSDSIINSDDIRTIPCPLLDARPVPIKLIPIEEIVKPKLTSNIEITLQNLWLSDSIYLSRKEAELLDGKSLASGLSLMENSVSESFVKELFNDHKELEIVLKIPNNMTPNSRSRIFSEKIFNKLSEIEEMEREFTTEDMFFLQDLFQQSSTYSETVSHYQDDGKGALYKYESLMETLVDIGEFENYNSTSITDMEKEDEEDETNIIIEQDSPNLSPIQVQEKIVFNEFLEDNLDAFLTFKKPSLAPIPTTSLQEKEPNEEEALFIPEDVKISPRHSQMVRSILVQNSLVVLQDEELRMVESILLLQKLKNCSSNSMFIHIDGDETRLEKDYRFIKSFLFNHSKSLSMVTKDNFTTKITSISQKCKVLFISRSIAESFIQRMEALLSKCCLIVYKEHVLIEQDQFIPISKFVEGMYSISKKNIQTIIMSCIPSRDIQQLSHLLDSTMSKQILMDVSPQLSAKISVPVSGKASKFLENIIKVGEFTLSSISGVKGYSFESIKFLSIQSENMVRYFAISSRLEREETQTSLDMLNQSWVKNLKYKLKKEKELVVNSKIIDQILQKQKSFSILQDKELDHLERLYCFKSKSENSASSRIIVTEKCIQNNELLSELESRFSINVVERNSTLFSPADIIINERHCIILYKFNNLDTYREEITDLFNRILSLALQFSYCWVIIESSSAGTISIDSLSFVSSSLLCFTKSLQIEVNLRYSYNMDQSAEIINSICVEVMAQSKALNHDIIWIREKENPQEAFLSKFPCVNFFSAQAIVQNYSIKEICQMKSYEEFSQHLGRYFTETGLRPPDELSINQKRLFSLTQQDNFNQEPIFQPFKKSKIVNEIPNVQESYRRIPPSPLFGQRGRMIQEEPPRETFTPLRQAFRVESMMNSPFNSFANNNVAPPLNYRTQHQQQQFEPFLTTSRNAPIQYQEQPYFQPSMPVMNYANISNTSNNSIRSSNHEFASRQQQPNIVPKKVPNIPVKLQVPLSDNMPRTKIDFEAFKYKPKNGKLTKKCWNQALRTNFEYWDPILNGIGANFKTDLNNCKAIELYGREKLQAWSLQRKCGPVRYIEGELVPMDRGSWDNDDYSPLDSLNIVTLGEENYQRSSLVNQVFIIDYNKKSSMKLDYFTTDEQVPANNTVFDNYCGYWFSKRTPKWFLFQINYSRFEEEDRSIEYTCIVTLYKTLNDFNSRKNGLTLVKGMNTSLKNSTELLERWLLFDRVSRKDCEKFISNILTSITRKLSTIVGSTDESVPFMYNVILPQKFMFHPKDETLVYFTTETVTTYVSIKLLNLTSGQITDAVPNESIFQTMDFTVDGETSDIYYISQGLVYKYSASTKTKTLFAGGGYLDGNYIPANQAKLENPWYLDIDLANGDLIIAESRKIKRVRDRIINTVAGGGKIKDGSLVNVLGNGFEGFPQDNALATSVSGSLGTFTINYKTGEIFFGSQTFLMKVDQSGYIRAMSNITSNTAGIQSIYTSPRPDQGMNTNKLFLSPYHIELSPITNELYISEKQGRIAKIVNSASANRNDWKIETIAGSKGYYIDGIPAAYSKIDSSRSVKAVYKSDSNEWYFNSINFYRKTAQSADVNSLPIVETFFTGDKAINYYNFAASNAEPAVYFTTDSLLYKMNTQTKEISIFAGNGQHCIPKDGDLQLETCVCQGSGLMVSPYNGQVYFLMSASAQSYIFTFESGRIRLVAGGGSDIFSSNISANQTQLGSGSTFTISPQNDFYVSDYKNRIIKKISSNGLVTIVAGSKDATDYGHDGIKATNAAISPISVVVLPYGDIIFSEDNRIRKVSKKTGLLQTVYGDFDPGYTPSGIVGTLTNFHTPELRGSIKGYNEIYFLDQINGHFTTQIRKLETTCDLGEFLNEDWKNCSKCPEGKFSSSDFSGCEGEMIYCNGIPFNAPNVCSSHGKCTMSSTCQCQNNWTGSDCSETTCDSISSKDLNRVCGGHGKCVDYNQCQCRDSTFGQSCQFTGIPPQAFNLYFNSTEIVIGSDDVCGVMTTNFTLIPKQTLDFLNDKLLTITLSLYSEINGDYIDSRSLNSKGIPIYSIFDLGSMKDLNRPDTLRAVGKISLDINQVSEVSSMNKLIAGNQRNVSNRIGTSLSLIAILLSILLIA</sequence>
<dbReference type="InParanoid" id="D2VC95"/>
<feature type="domain" description="EGF-like" evidence="2">
    <location>
        <begin position="2255"/>
        <end position="2294"/>
    </location>
</feature>
<reference evidence="3 4" key="1">
    <citation type="journal article" date="2010" name="Cell">
        <title>The genome of Naegleria gruberi illuminates early eukaryotic versatility.</title>
        <authorList>
            <person name="Fritz-Laylin L.K."/>
            <person name="Prochnik S.E."/>
            <person name="Ginger M.L."/>
            <person name="Dacks J.B."/>
            <person name="Carpenter M.L."/>
            <person name="Field M.C."/>
            <person name="Kuo A."/>
            <person name="Paredez A."/>
            <person name="Chapman J."/>
            <person name="Pham J."/>
            <person name="Shu S."/>
            <person name="Neupane R."/>
            <person name="Cipriano M."/>
            <person name="Mancuso J."/>
            <person name="Tu H."/>
            <person name="Salamov A."/>
            <person name="Lindquist E."/>
            <person name="Shapiro H."/>
            <person name="Lucas S."/>
            <person name="Grigoriev I.V."/>
            <person name="Cande W.Z."/>
            <person name="Fulton C."/>
            <person name="Rokhsar D.S."/>
            <person name="Dawson S.C."/>
        </authorList>
    </citation>
    <scope>NUCLEOTIDE SEQUENCE [LARGE SCALE GENOMIC DNA]</scope>
    <source>
        <strain evidence="3 4">NEG-M</strain>
    </source>
</reference>
<keyword evidence="4" id="KW-1185">Reference proteome</keyword>
<dbReference type="PROSITE" id="PS00022">
    <property type="entry name" value="EGF_1"/>
    <property type="match status" value="2"/>
</dbReference>
<dbReference type="Pfam" id="PF23106">
    <property type="entry name" value="EGF_Teneurin"/>
    <property type="match status" value="1"/>
</dbReference>
<evidence type="ECO:0000313" key="4">
    <source>
        <dbReference type="Proteomes" id="UP000006671"/>
    </source>
</evidence>
<dbReference type="EMBL" id="GG738862">
    <property type="protein sequence ID" value="EFC45712.1"/>
    <property type="molecule type" value="Genomic_DNA"/>
</dbReference>
<feature type="disulfide bond" evidence="1">
    <location>
        <begin position="2284"/>
        <end position="2293"/>
    </location>
</feature>
<keyword evidence="1" id="KW-1015">Disulfide bond</keyword>
<proteinExistence type="predicted"/>
<dbReference type="InterPro" id="IPR011042">
    <property type="entry name" value="6-blade_b-propeller_TolB-like"/>
</dbReference>
<dbReference type="KEGG" id="ngr:NAEGRDRAFT_48380"/>
<dbReference type="InterPro" id="IPR000742">
    <property type="entry name" value="EGF"/>
</dbReference>
<evidence type="ECO:0000259" key="2">
    <source>
        <dbReference type="PROSITE" id="PS50026"/>
    </source>
</evidence>
<dbReference type="GO" id="GO:0016887">
    <property type="term" value="F:ATP hydrolysis activity"/>
    <property type="evidence" value="ECO:0007669"/>
    <property type="project" value="InterPro"/>
</dbReference>
<accession>D2VC95</accession>
<dbReference type="PANTHER" id="PTHR35668:SF1">
    <property type="entry name" value="PROTEIN SHORTAGE IN CHIASMATA 1 ORTHOLOG"/>
    <property type="match status" value="1"/>
</dbReference>
<organism evidence="4">
    <name type="scientific">Naegleria gruberi</name>
    <name type="common">Amoeba</name>
    <dbReference type="NCBI Taxonomy" id="5762"/>
    <lineage>
        <taxon>Eukaryota</taxon>
        <taxon>Discoba</taxon>
        <taxon>Heterolobosea</taxon>
        <taxon>Tetramitia</taxon>
        <taxon>Eutetramitia</taxon>
        <taxon>Vahlkampfiidae</taxon>
        <taxon>Naegleria</taxon>
    </lineage>
</organism>
<dbReference type="InterPro" id="IPR039991">
    <property type="entry name" value="SHOC1"/>
</dbReference>
<dbReference type="eggNOG" id="KOG1225">
    <property type="taxonomic scope" value="Eukaryota"/>
</dbReference>
<dbReference type="PANTHER" id="PTHR35668">
    <property type="entry name" value="PROTEIN SHORTAGE IN CHIASMATA 1 ORTHOLOG"/>
    <property type="match status" value="1"/>
</dbReference>
<dbReference type="GeneID" id="8849169"/>
<evidence type="ECO:0000256" key="1">
    <source>
        <dbReference type="PROSITE-ProRule" id="PRU00076"/>
    </source>
</evidence>
<dbReference type="GO" id="GO:0000794">
    <property type="term" value="C:condensed nuclear chromosome"/>
    <property type="evidence" value="ECO:0007669"/>
    <property type="project" value="InterPro"/>
</dbReference>
<comment type="caution">
    <text evidence="1">Lacks conserved residue(s) required for the propagation of feature annotation.</text>
</comment>
<dbReference type="Gene3D" id="2.10.25.10">
    <property type="entry name" value="Laminin"/>
    <property type="match status" value="1"/>
</dbReference>
<dbReference type="SUPFAM" id="SSF101898">
    <property type="entry name" value="NHL repeat"/>
    <property type="match status" value="1"/>
</dbReference>
<dbReference type="RefSeq" id="XP_002678456.1">
    <property type="nucleotide sequence ID" value="XM_002678410.1"/>
</dbReference>
<gene>
    <name evidence="3" type="ORF">NAEGRDRAFT_48380</name>
</gene>
<dbReference type="VEuPathDB" id="AmoebaDB:NAEGRDRAFT_48380"/>
<protein>
    <submittedName>
        <fullName evidence="3">Predicted protein</fullName>
    </submittedName>
</protein>
<dbReference type="GO" id="GO:0003697">
    <property type="term" value="F:single-stranded DNA binding"/>
    <property type="evidence" value="ECO:0007669"/>
    <property type="project" value="TreeGrafter"/>
</dbReference>